<evidence type="ECO:0000313" key="3">
    <source>
        <dbReference type="EMBL" id="AGA65105.1"/>
    </source>
</evidence>
<dbReference type="Proteomes" id="UP000010799">
    <property type="component" value="Chromosome"/>
</dbReference>
<dbReference type="PATRIC" id="fig|1215343.11.peg.1146"/>
<dbReference type="Pfam" id="PF01476">
    <property type="entry name" value="LysM"/>
    <property type="match status" value="1"/>
</dbReference>
<dbReference type="GO" id="GO:0004222">
    <property type="term" value="F:metalloendopeptidase activity"/>
    <property type="evidence" value="ECO:0007669"/>
    <property type="project" value="TreeGrafter"/>
</dbReference>
<dbReference type="PANTHER" id="PTHR21666:SF270">
    <property type="entry name" value="MUREIN HYDROLASE ACTIVATOR ENVC"/>
    <property type="match status" value="1"/>
</dbReference>
<sequence>MCTNNLCFFKKKLNEFLLSITIVGIISGCSTTKTDPIFISPTNNQNPPENNTKYLPVPDIDVGTNSLEPLQATENTINNNEPLSNQTYPVYQTEPIERVERTSLFQKKATHSNLSVNKPAAAASKNAHISNHTNSFKKNKKKTIFLSEKKSSSLSSSTTNSYKTENKPVNSKQKERYNNKSVENKNIYTVQVGDTLEKISQKMNINVNSLKVRNNITGDAIRPGQTLVITQENSSGKAIDSSITESKGKPLKNVVSKNNINLSKNYVKNSTVPNTQQKPTLNDKIPKLTGIGKYRWPVTGTIVNSFGKNSAGQYNDGIDISVPSGTAIKAAENGVVIYVGNSLKKLGNTVLIRHADGIVTVYGHAESISVQRGQKVQRGQTIAISGMSGDAKRPQTHFEIRKNAIALNPLNFLE</sequence>
<gene>
    <name evidence="3" type="ordered locus">B488_11130</name>
</gene>
<protein>
    <submittedName>
        <fullName evidence="3">Putative lipoprotein</fullName>
    </submittedName>
</protein>
<dbReference type="RefSeq" id="WP_015273530.1">
    <property type="nucleotide sequence ID" value="NC_019907.1"/>
</dbReference>
<dbReference type="Gene3D" id="3.10.350.10">
    <property type="entry name" value="LysM domain"/>
    <property type="match status" value="1"/>
</dbReference>
<dbReference type="HOGENOM" id="CLU_029425_0_0_5"/>
<feature type="region of interest" description="Disordered" evidence="1">
    <location>
        <begin position="110"/>
        <end position="179"/>
    </location>
</feature>
<feature type="compositionally biased region" description="Low complexity" evidence="1">
    <location>
        <begin position="152"/>
        <end position="163"/>
    </location>
</feature>
<dbReference type="EMBL" id="CP003789">
    <property type="protein sequence ID" value="AGA65105.1"/>
    <property type="molecule type" value="Genomic_DNA"/>
</dbReference>
<dbReference type="Pfam" id="PF01551">
    <property type="entry name" value="Peptidase_M23"/>
    <property type="match status" value="1"/>
</dbReference>
<evidence type="ECO:0000313" key="4">
    <source>
        <dbReference type="Proteomes" id="UP000010799"/>
    </source>
</evidence>
<name>L0EW89_LIBCB</name>
<reference evidence="3 4" key="1">
    <citation type="journal article" date="2012" name="Stand. Genomic Sci.">
        <title>Complete genome sequence of Liberibacter crescens BT-1.</title>
        <authorList>
            <person name="Leonard M.T."/>
            <person name="Fagen J.R."/>
            <person name="Davis-Richardson A.G."/>
            <person name="Davis M.J."/>
            <person name="Triplett E.W."/>
        </authorList>
    </citation>
    <scope>NUCLEOTIDE SEQUENCE [LARGE SCALE GENOMIC DNA]</scope>
    <source>
        <strain evidence="3 4">BT-1</strain>
    </source>
</reference>
<dbReference type="PROSITE" id="PS51782">
    <property type="entry name" value="LYSM"/>
    <property type="match status" value="1"/>
</dbReference>
<dbReference type="InterPro" id="IPR018392">
    <property type="entry name" value="LysM"/>
</dbReference>
<dbReference type="InterPro" id="IPR050570">
    <property type="entry name" value="Cell_wall_metabolism_enzyme"/>
</dbReference>
<proteinExistence type="predicted"/>
<dbReference type="InterPro" id="IPR016047">
    <property type="entry name" value="M23ase_b-sheet_dom"/>
</dbReference>
<dbReference type="AlphaFoldDB" id="L0EW89"/>
<feature type="domain" description="LysM" evidence="2">
    <location>
        <begin position="186"/>
        <end position="229"/>
    </location>
</feature>
<evidence type="ECO:0000256" key="1">
    <source>
        <dbReference type="SAM" id="MobiDB-lite"/>
    </source>
</evidence>
<dbReference type="KEGG" id="lcc:B488_11130"/>
<evidence type="ECO:0000259" key="2">
    <source>
        <dbReference type="PROSITE" id="PS51782"/>
    </source>
</evidence>
<dbReference type="CDD" id="cd00118">
    <property type="entry name" value="LysM"/>
    <property type="match status" value="1"/>
</dbReference>
<dbReference type="CDD" id="cd12797">
    <property type="entry name" value="M23_peptidase"/>
    <property type="match status" value="1"/>
</dbReference>
<accession>L0EW89</accession>
<keyword evidence="3" id="KW-0449">Lipoprotein</keyword>
<dbReference type="PANTHER" id="PTHR21666">
    <property type="entry name" value="PEPTIDASE-RELATED"/>
    <property type="match status" value="1"/>
</dbReference>
<dbReference type="SUPFAM" id="SSF51261">
    <property type="entry name" value="Duplicated hybrid motif"/>
    <property type="match status" value="1"/>
</dbReference>
<dbReference type="eggNOG" id="COG4942">
    <property type="taxonomic scope" value="Bacteria"/>
</dbReference>
<dbReference type="InterPro" id="IPR036779">
    <property type="entry name" value="LysM_dom_sf"/>
</dbReference>
<keyword evidence="4" id="KW-1185">Reference proteome</keyword>
<dbReference type="Gene3D" id="2.70.70.10">
    <property type="entry name" value="Glucose Permease (Domain IIA)"/>
    <property type="match status" value="1"/>
</dbReference>
<dbReference type="SMART" id="SM00257">
    <property type="entry name" value="LysM"/>
    <property type="match status" value="1"/>
</dbReference>
<dbReference type="STRING" id="1215343.B488_11130"/>
<dbReference type="InterPro" id="IPR011055">
    <property type="entry name" value="Dup_hybrid_motif"/>
</dbReference>
<organism evidence="3 4">
    <name type="scientific">Liberibacter crescens (strain BT-1)</name>
    <dbReference type="NCBI Taxonomy" id="1215343"/>
    <lineage>
        <taxon>Bacteria</taxon>
        <taxon>Pseudomonadati</taxon>
        <taxon>Pseudomonadota</taxon>
        <taxon>Alphaproteobacteria</taxon>
        <taxon>Hyphomicrobiales</taxon>
        <taxon>Rhizobiaceae</taxon>
        <taxon>Liberibacter</taxon>
    </lineage>
</organism>